<dbReference type="InterPro" id="IPR009057">
    <property type="entry name" value="Homeodomain-like_sf"/>
</dbReference>
<evidence type="ECO:0000313" key="6">
    <source>
        <dbReference type="EMBL" id="NJR80303.1"/>
    </source>
</evidence>
<dbReference type="PROSITE" id="PS50977">
    <property type="entry name" value="HTH_TETR_2"/>
    <property type="match status" value="1"/>
</dbReference>
<feature type="DNA-binding region" description="H-T-H motif" evidence="4">
    <location>
        <begin position="11"/>
        <end position="30"/>
    </location>
</feature>
<dbReference type="InterPro" id="IPR036271">
    <property type="entry name" value="Tet_transcr_reg_TetR-rel_C_sf"/>
</dbReference>
<feature type="domain" description="HTH tetR-type" evidence="5">
    <location>
        <begin position="1"/>
        <end position="48"/>
    </location>
</feature>
<evidence type="ECO:0000256" key="2">
    <source>
        <dbReference type="ARBA" id="ARBA00023125"/>
    </source>
</evidence>
<keyword evidence="1" id="KW-0805">Transcription regulation</keyword>
<proteinExistence type="predicted"/>
<name>A0ABX1CTL3_9SPHN</name>
<dbReference type="SUPFAM" id="SSF46689">
    <property type="entry name" value="Homeodomain-like"/>
    <property type="match status" value="1"/>
</dbReference>
<dbReference type="Gene3D" id="1.10.10.60">
    <property type="entry name" value="Homeodomain-like"/>
    <property type="match status" value="1"/>
</dbReference>
<dbReference type="Pfam" id="PF00440">
    <property type="entry name" value="TetR_N"/>
    <property type="match status" value="1"/>
</dbReference>
<evidence type="ECO:0000256" key="4">
    <source>
        <dbReference type="PROSITE-ProRule" id="PRU00335"/>
    </source>
</evidence>
<protein>
    <submittedName>
        <fullName evidence="6">TetR/AcrR family transcriptional regulator</fullName>
    </submittedName>
</protein>
<evidence type="ECO:0000259" key="5">
    <source>
        <dbReference type="PROSITE" id="PS50977"/>
    </source>
</evidence>
<dbReference type="EMBL" id="JAAVJH010000015">
    <property type="protein sequence ID" value="NJR80303.1"/>
    <property type="molecule type" value="Genomic_DNA"/>
</dbReference>
<organism evidence="6 7">
    <name type="scientific">Sphingomonas corticis</name>
    <dbReference type="NCBI Taxonomy" id="2722791"/>
    <lineage>
        <taxon>Bacteria</taxon>
        <taxon>Pseudomonadati</taxon>
        <taxon>Pseudomonadota</taxon>
        <taxon>Alphaproteobacteria</taxon>
        <taxon>Sphingomonadales</taxon>
        <taxon>Sphingomonadaceae</taxon>
        <taxon>Sphingomonas</taxon>
    </lineage>
</organism>
<dbReference type="PANTHER" id="PTHR47506">
    <property type="entry name" value="TRANSCRIPTIONAL REGULATORY PROTEIN"/>
    <property type="match status" value="1"/>
</dbReference>
<accession>A0ABX1CTL3</accession>
<sequence length="192" mass="20450">MIREKGFDGVGVDQLSKAAGLTSGSFYKHFDTKAQVLLEVAKAGIDRVAARIRRLRSSPTLDPVGGWVNDFASLHTSSTHLQETGRGCNLPALTPEIVRADGETKEAYQESVRRAVDAMLEEAPLEGEADGRARALAMLALLAGGASMARAVADERLSAEIAESVRRACVTIAATPLSETPRSGIVWTPSDF</sequence>
<keyword evidence="2 4" id="KW-0238">DNA-binding</keyword>
<dbReference type="PANTHER" id="PTHR47506:SF7">
    <property type="entry name" value="TRANSCRIPTIONAL REGULATORY PROTEIN"/>
    <property type="match status" value="1"/>
</dbReference>
<dbReference type="SUPFAM" id="SSF48498">
    <property type="entry name" value="Tetracyclin repressor-like, C-terminal domain"/>
    <property type="match status" value="1"/>
</dbReference>
<dbReference type="InterPro" id="IPR001647">
    <property type="entry name" value="HTH_TetR"/>
</dbReference>
<reference evidence="6 7" key="1">
    <citation type="submission" date="2020-03" db="EMBL/GenBank/DDBJ databases">
        <authorList>
            <person name="Wang L."/>
            <person name="He N."/>
            <person name="Li Y."/>
            <person name="Fang Y."/>
            <person name="Zhang F."/>
        </authorList>
    </citation>
    <scope>NUCLEOTIDE SEQUENCE [LARGE SCALE GENOMIC DNA]</scope>
    <source>
        <strain evidence="6 7">36D10-4-7</strain>
    </source>
</reference>
<evidence type="ECO:0000313" key="7">
    <source>
        <dbReference type="Proteomes" id="UP000732399"/>
    </source>
</evidence>
<evidence type="ECO:0000256" key="1">
    <source>
        <dbReference type="ARBA" id="ARBA00023015"/>
    </source>
</evidence>
<dbReference type="Proteomes" id="UP000732399">
    <property type="component" value="Unassembled WGS sequence"/>
</dbReference>
<gene>
    <name evidence="6" type="ORF">HBH26_17110</name>
</gene>
<comment type="caution">
    <text evidence="6">The sequence shown here is derived from an EMBL/GenBank/DDBJ whole genome shotgun (WGS) entry which is preliminary data.</text>
</comment>
<dbReference type="Gene3D" id="1.10.357.10">
    <property type="entry name" value="Tetracycline Repressor, domain 2"/>
    <property type="match status" value="1"/>
</dbReference>
<keyword evidence="7" id="KW-1185">Reference proteome</keyword>
<evidence type="ECO:0000256" key="3">
    <source>
        <dbReference type="ARBA" id="ARBA00023163"/>
    </source>
</evidence>
<keyword evidence="3" id="KW-0804">Transcription</keyword>